<evidence type="ECO:0000259" key="8">
    <source>
        <dbReference type="PROSITE" id="PS51194"/>
    </source>
</evidence>
<dbReference type="PANTHER" id="PTHR47960">
    <property type="entry name" value="DEAD-BOX ATP-DEPENDENT RNA HELICASE 50"/>
    <property type="match status" value="1"/>
</dbReference>
<dbReference type="Gene3D" id="3.40.50.300">
    <property type="entry name" value="P-loop containing nucleotide triphosphate hydrolases"/>
    <property type="match status" value="2"/>
</dbReference>
<dbReference type="PROSITE" id="PS51192">
    <property type="entry name" value="HELICASE_ATP_BIND_1"/>
    <property type="match status" value="1"/>
</dbReference>
<dbReference type="SMART" id="SM00490">
    <property type="entry name" value="HELICc"/>
    <property type="match status" value="1"/>
</dbReference>
<keyword evidence="2" id="KW-0547">Nucleotide-binding</keyword>
<dbReference type="Pfam" id="PF00270">
    <property type="entry name" value="DEAD"/>
    <property type="match status" value="1"/>
</dbReference>
<dbReference type="InterPro" id="IPR001650">
    <property type="entry name" value="Helicase_C-like"/>
</dbReference>
<evidence type="ECO:0000256" key="5">
    <source>
        <dbReference type="ARBA" id="ARBA00022840"/>
    </source>
</evidence>
<evidence type="ECO:0000313" key="11">
    <source>
        <dbReference type="Proteomes" id="UP001148838"/>
    </source>
</evidence>
<dbReference type="InterPro" id="IPR027417">
    <property type="entry name" value="P-loop_NTPase"/>
</dbReference>
<comment type="caution">
    <text evidence="10">The sequence shown here is derived from an EMBL/GenBank/DDBJ whole genome shotgun (WGS) entry which is preliminary data.</text>
</comment>
<dbReference type="InterPro" id="IPR014001">
    <property type="entry name" value="Helicase_ATP-bd"/>
</dbReference>
<dbReference type="Proteomes" id="UP001148838">
    <property type="component" value="Unassembled WGS sequence"/>
</dbReference>
<evidence type="ECO:0000259" key="9">
    <source>
        <dbReference type="PROSITE" id="PS51195"/>
    </source>
</evidence>
<protein>
    <recommendedName>
        <fullName evidence="1">RNA helicase</fullName>
        <ecNumber evidence="1">3.6.4.13</ecNumber>
    </recommendedName>
</protein>
<organism evidence="10 11">
    <name type="scientific">Periplaneta americana</name>
    <name type="common">American cockroach</name>
    <name type="synonym">Blatta americana</name>
    <dbReference type="NCBI Taxonomy" id="6978"/>
    <lineage>
        <taxon>Eukaryota</taxon>
        <taxon>Metazoa</taxon>
        <taxon>Ecdysozoa</taxon>
        <taxon>Arthropoda</taxon>
        <taxon>Hexapoda</taxon>
        <taxon>Insecta</taxon>
        <taxon>Pterygota</taxon>
        <taxon>Neoptera</taxon>
        <taxon>Polyneoptera</taxon>
        <taxon>Dictyoptera</taxon>
        <taxon>Blattodea</taxon>
        <taxon>Blattoidea</taxon>
        <taxon>Blattidae</taxon>
        <taxon>Blattinae</taxon>
        <taxon>Periplaneta</taxon>
    </lineage>
</organism>
<name>A0ABQ8TBA3_PERAM</name>
<feature type="domain" description="DEAD-box RNA helicase Q" evidence="9">
    <location>
        <begin position="119"/>
        <end position="147"/>
    </location>
</feature>
<evidence type="ECO:0000313" key="10">
    <source>
        <dbReference type="EMBL" id="KAJ4443513.1"/>
    </source>
</evidence>
<feature type="short sequence motif" description="Q motif" evidence="6">
    <location>
        <begin position="119"/>
        <end position="147"/>
    </location>
</feature>
<dbReference type="SMART" id="SM00487">
    <property type="entry name" value="DEXDc"/>
    <property type="match status" value="1"/>
</dbReference>
<proteinExistence type="predicted"/>
<dbReference type="PROSITE" id="PS51194">
    <property type="entry name" value="HELICASE_CTER"/>
    <property type="match status" value="1"/>
</dbReference>
<dbReference type="PROSITE" id="PS51195">
    <property type="entry name" value="Q_MOTIF"/>
    <property type="match status" value="1"/>
</dbReference>
<reference evidence="10 11" key="1">
    <citation type="journal article" date="2022" name="Allergy">
        <title>Genome assembly and annotation of Periplaneta americana reveal a comprehensive cockroach allergen profile.</title>
        <authorList>
            <person name="Wang L."/>
            <person name="Xiong Q."/>
            <person name="Saelim N."/>
            <person name="Wang L."/>
            <person name="Nong W."/>
            <person name="Wan A.T."/>
            <person name="Shi M."/>
            <person name="Liu X."/>
            <person name="Cao Q."/>
            <person name="Hui J.H.L."/>
            <person name="Sookrung N."/>
            <person name="Leung T.F."/>
            <person name="Tungtrongchitr A."/>
            <person name="Tsui S.K.W."/>
        </authorList>
    </citation>
    <scope>NUCLEOTIDE SEQUENCE [LARGE SCALE GENOMIC DNA]</scope>
    <source>
        <strain evidence="10">PWHHKU_190912</strain>
    </source>
</reference>
<dbReference type="Pfam" id="PF00271">
    <property type="entry name" value="Helicase_C"/>
    <property type="match status" value="1"/>
</dbReference>
<dbReference type="InterPro" id="IPR014014">
    <property type="entry name" value="RNA_helicase_DEAD_Q_motif"/>
</dbReference>
<evidence type="ECO:0000256" key="4">
    <source>
        <dbReference type="ARBA" id="ARBA00022806"/>
    </source>
</evidence>
<evidence type="ECO:0000256" key="3">
    <source>
        <dbReference type="ARBA" id="ARBA00022801"/>
    </source>
</evidence>
<feature type="domain" description="Helicase ATP-binding" evidence="7">
    <location>
        <begin position="150"/>
        <end position="351"/>
    </location>
</feature>
<keyword evidence="4" id="KW-0347">Helicase</keyword>
<evidence type="ECO:0000256" key="1">
    <source>
        <dbReference type="ARBA" id="ARBA00012552"/>
    </source>
</evidence>
<dbReference type="CDD" id="cd18787">
    <property type="entry name" value="SF2_C_DEAD"/>
    <property type="match status" value="1"/>
</dbReference>
<evidence type="ECO:0000256" key="2">
    <source>
        <dbReference type="ARBA" id="ARBA00022741"/>
    </source>
</evidence>
<gene>
    <name evidence="10" type="ORF">ANN_05185</name>
</gene>
<feature type="domain" description="Helicase C-terminal" evidence="8">
    <location>
        <begin position="377"/>
        <end position="532"/>
    </location>
</feature>
<keyword evidence="11" id="KW-1185">Reference proteome</keyword>
<dbReference type="InterPro" id="IPR011545">
    <property type="entry name" value="DEAD/DEAH_box_helicase_dom"/>
</dbReference>
<keyword evidence="3" id="KW-0378">Hydrolase</keyword>
<dbReference type="SUPFAM" id="SSF52540">
    <property type="entry name" value="P-loop containing nucleoside triphosphate hydrolases"/>
    <property type="match status" value="1"/>
</dbReference>
<evidence type="ECO:0000256" key="6">
    <source>
        <dbReference type="PROSITE-ProRule" id="PRU00552"/>
    </source>
</evidence>
<dbReference type="EMBL" id="JAJSOF020000013">
    <property type="protein sequence ID" value="KAJ4443513.1"/>
    <property type="molecule type" value="Genomic_DNA"/>
</dbReference>
<accession>A0ABQ8TBA3</accession>
<keyword evidence="5" id="KW-0067">ATP-binding</keyword>
<dbReference type="EC" id="3.6.4.13" evidence="1"/>
<evidence type="ECO:0000259" key="7">
    <source>
        <dbReference type="PROSITE" id="PS51192"/>
    </source>
</evidence>
<sequence length="539" mass="60087">MLAGSEFQSLARAVVKQDEYEEVLPAKVQAAVKEKEFSKSKCLNDIESSKQTKKLRISCKRSEFNLHAGQHYSKFDDIPLASKGWHHRKSRGDFFTIQSYREASGIYNPAVSTSSDIKSSFSDTGISEEITTILEEQHITSPTVIQSDGIPVILRGKNTLLTAETGCGKTLAYLLPMIHQILKWQPYLEDRRPNRPLGVVISPNRELANQIGGICKLHLGLQEVASQFSKKLNFTTKILTGGHTKRKMLNPTFEPMDLLVATLGAVSKLTTTGIYNMGDTHHVVLDEADTLLDDSFNEKLCHFLKRFSFQFQGPSTPMVVPAGVQLTLVSATMPTSLPDILGNIVDTDSLQRVSSNQVHHLLPHVPQKFYRLGQSQKPAQLLAMVKQDVGRKHPIIIFSNKSSTCDWISMFLNENGVKCTNLNGSMPLAVREGKLKAFQTGEMDVLSCTDIGSRGINTIRVRHVINYDFPLYTADYIHRCGRTGRVGSMQGCHVSNFVATGREVELVQKIEASSSIRLYLVNILTEVVKKFPRNEHCNK</sequence>